<evidence type="ECO:0008006" key="5">
    <source>
        <dbReference type="Google" id="ProtNLM"/>
    </source>
</evidence>
<evidence type="ECO:0000256" key="2">
    <source>
        <dbReference type="SAM" id="Phobius"/>
    </source>
</evidence>
<organism evidence="3 4">
    <name type="scientific">Lactuca saligna</name>
    <name type="common">Willowleaf lettuce</name>
    <dbReference type="NCBI Taxonomy" id="75948"/>
    <lineage>
        <taxon>Eukaryota</taxon>
        <taxon>Viridiplantae</taxon>
        <taxon>Streptophyta</taxon>
        <taxon>Embryophyta</taxon>
        <taxon>Tracheophyta</taxon>
        <taxon>Spermatophyta</taxon>
        <taxon>Magnoliopsida</taxon>
        <taxon>eudicotyledons</taxon>
        <taxon>Gunneridae</taxon>
        <taxon>Pentapetalae</taxon>
        <taxon>asterids</taxon>
        <taxon>campanulids</taxon>
        <taxon>Asterales</taxon>
        <taxon>Asteraceae</taxon>
        <taxon>Cichorioideae</taxon>
        <taxon>Cichorieae</taxon>
        <taxon>Lactucinae</taxon>
        <taxon>Lactuca</taxon>
    </lineage>
</organism>
<name>A0AA35Y9N5_LACSI</name>
<feature type="transmembrane region" description="Helical" evidence="2">
    <location>
        <begin position="20"/>
        <end position="45"/>
    </location>
</feature>
<dbReference type="EMBL" id="OX465078">
    <property type="protein sequence ID" value="CAI9272429.1"/>
    <property type="molecule type" value="Genomic_DNA"/>
</dbReference>
<evidence type="ECO:0000313" key="3">
    <source>
        <dbReference type="EMBL" id="CAI9272429.1"/>
    </source>
</evidence>
<protein>
    <recommendedName>
        <fullName evidence="5">Hydroxyproline-rich glycoprotein family protein</fullName>
    </recommendedName>
</protein>
<keyword evidence="2" id="KW-1133">Transmembrane helix</keyword>
<dbReference type="Proteomes" id="UP001177003">
    <property type="component" value="Chromosome 2"/>
</dbReference>
<evidence type="ECO:0000256" key="1">
    <source>
        <dbReference type="SAM" id="MobiDB-lite"/>
    </source>
</evidence>
<keyword evidence="4" id="KW-1185">Reference proteome</keyword>
<sequence>MEAPPYYAPPQQHHGSSRPTIGFPLGTALLLIVVFSLSGIFSCCYHWDKLRHLRGDFSDADPDSDDSQHHSGSKPKPSYSEKKQDCDRSLPVIMAGDQFARFIAMPCPCEPPRQEKITAEEIQKPPKPPHDWVEVHQWKLNLDFVVWNVNYEFSTLEASFNSGGCGTKCYASDPNLVQTTTVASLSRQFVSPKSTTVRRRHDESPVNTVIVYAFRSRTCSGLSTEYLDNFMFGFPESNPGRKEG</sequence>
<dbReference type="PANTHER" id="PTHR34291:SF9">
    <property type="entry name" value="HYDROXYPROLINE-RICH GLYCOPROTEIN FAMILY PROTEIN"/>
    <property type="match status" value="1"/>
</dbReference>
<dbReference type="PANTHER" id="PTHR34291">
    <property type="entry name" value="HYDROXYPROLINE-RICH GLYCOPROTEIN FAMILY PROTEIN"/>
    <property type="match status" value="1"/>
</dbReference>
<evidence type="ECO:0000313" key="4">
    <source>
        <dbReference type="Proteomes" id="UP001177003"/>
    </source>
</evidence>
<keyword evidence="2" id="KW-0812">Transmembrane</keyword>
<gene>
    <name evidence="3" type="ORF">LSALG_LOCUS12652</name>
</gene>
<dbReference type="AlphaFoldDB" id="A0AA35Y9N5"/>
<accession>A0AA35Y9N5</accession>
<reference evidence="3" key="1">
    <citation type="submission" date="2023-04" db="EMBL/GenBank/DDBJ databases">
        <authorList>
            <person name="Vijverberg K."/>
            <person name="Xiong W."/>
            <person name="Schranz E."/>
        </authorList>
    </citation>
    <scope>NUCLEOTIDE SEQUENCE</scope>
</reference>
<keyword evidence="2" id="KW-0472">Membrane</keyword>
<proteinExistence type="predicted"/>
<dbReference type="InterPro" id="IPR037699">
    <property type="entry name" value="At5g65660-like"/>
</dbReference>
<feature type="region of interest" description="Disordered" evidence="1">
    <location>
        <begin position="60"/>
        <end position="85"/>
    </location>
</feature>